<reference evidence="2" key="2">
    <citation type="submission" date="2025-09" db="UniProtKB">
        <authorList>
            <consortium name="Ensembl"/>
        </authorList>
    </citation>
    <scope>IDENTIFICATION</scope>
</reference>
<feature type="region of interest" description="Disordered" evidence="1">
    <location>
        <begin position="13"/>
        <end position="44"/>
    </location>
</feature>
<organism evidence="2 3">
    <name type="scientific">Panthera tigris altaica</name>
    <name type="common">Siberian tiger</name>
    <dbReference type="NCBI Taxonomy" id="74533"/>
    <lineage>
        <taxon>Eukaryota</taxon>
        <taxon>Metazoa</taxon>
        <taxon>Chordata</taxon>
        <taxon>Craniata</taxon>
        <taxon>Vertebrata</taxon>
        <taxon>Euteleostomi</taxon>
        <taxon>Mammalia</taxon>
        <taxon>Eutheria</taxon>
        <taxon>Laurasiatheria</taxon>
        <taxon>Carnivora</taxon>
        <taxon>Feliformia</taxon>
        <taxon>Felidae</taxon>
        <taxon>Pantherinae</taxon>
        <taxon>Panthera</taxon>
    </lineage>
</organism>
<reference evidence="2" key="1">
    <citation type="submission" date="2025-08" db="UniProtKB">
        <authorList>
            <consortium name="Ensembl"/>
        </authorList>
    </citation>
    <scope>IDENTIFICATION</scope>
</reference>
<protein>
    <submittedName>
        <fullName evidence="2">Uncharacterized protein</fullName>
    </submittedName>
</protein>
<accession>A0A8C9J4G0</accession>
<keyword evidence="3" id="KW-1185">Reference proteome</keyword>
<evidence type="ECO:0000313" key="3">
    <source>
        <dbReference type="Proteomes" id="UP000675900"/>
    </source>
</evidence>
<proteinExistence type="predicted"/>
<dbReference type="AlphaFoldDB" id="A0A8C9J4G0"/>
<evidence type="ECO:0000313" key="2">
    <source>
        <dbReference type="Ensembl" id="ENSPTIP00000002813.1"/>
    </source>
</evidence>
<dbReference type="GeneTree" id="ENSGT00910000147323"/>
<sequence length="99" mass="11245">VNKRLFSGWWVPGGQLPSHPGRWPFPNPRRHGSRPKGPLQPRGLSTQPFFFLDQVVQVRLQQDQLPRWSGVKVINNARHEKVPWGGCGQTSKDLQNKSG</sequence>
<name>A0A8C9J4G0_PANTA</name>
<evidence type="ECO:0000256" key="1">
    <source>
        <dbReference type="SAM" id="MobiDB-lite"/>
    </source>
</evidence>
<dbReference type="Ensembl" id="ENSPTIT00000006506.1">
    <property type="protein sequence ID" value="ENSPTIP00000002813.1"/>
    <property type="gene ID" value="ENSPTIG00000005748.1"/>
</dbReference>
<dbReference type="Proteomes" id="UP000675900">
    <property type="component" value="Unassembled WGS sequence"/>
</dbReference>